<dbReference type="GO" id="GO:0005886">
    <property type="term" value="C:plasma membrane"/>
    <property type="evidence" value="ECO:0007669"/>
    <property type="project" value="UniProtKB-SubCell"/>
</dbReference>
<dbReference type="PROSITE" id="PS50928">
    <property type="entry name" value="ABC_TM1"/>
    <property type="match status" value="2"/>
</dbReference>
<dbReference type="Proteomes" id="UP000629098">
    <property type="component" value="Unassembled WGS sequence"/>
</dbReference>
<keyword evidence="4 5" id="KW-0472">Membrane</keyword>
<evidence type="ECO:0000256" key="5">
    <source>
        <dbReference type="RuleBase" id="RU363032"/>
    </source>
</evidence>
<comment type="similarity">
    <text evidence="5">Belongs to the binding-protein-dependent transport system permease family.</text>
</comment>
<feature type="domain" description="ABC transmembrane type-1" evidence="6">
    <location>
        <begin position="373"/>
        <end position="563"/>
    </location>
</feature>
<feature type="transmembrane region" description="Helical" evidence="5">
    <location>
        <begin position="544"/>
        <end position="564"/>
    </location>
</feature>
<evidence type="ECO:0000256" key="2">
    <source>
        <dbReference type="ARBA" id="ARBA00022692"/>
    </source>
</evidence>
<evidence type="ECO:0000256" key="4">
    <source>
        <dbReference type="ARBA" id="ARBA00023136"/>
    </source>
</evidence>
<dbReference type="EMBL" id="JACXAE010000050">
    <property type="protein sequence ID" value="MBD2773251.1"/>
    <property type="molecule type" value="Genomic_DNA"/>
</dbReference>
<evidence type="ECO:0000313" key="8">
    <source>
        <dbReference type="Proteomes" id="UP000629098"/>
    </source>
</evidence>
<keyword evidence="8" id="KW-1185">Reference proteome</keyword>
<evidence type="ECO:0000259" key="6">
    <source>
        <dbReference type="PROSITE" id="PS50928"/>
    </source>
</evidence>
<comment type="subcellular location">
    <subcellularLocation>
        <location evidence="5">Cell membrane</location>
        <topology evidence="5">Multi-pass membrane protein</topology>
    </subcellularLocation>
    <subcellularLocation>
        <location evidence="1">Membrane</location>
        <topology evidence="1">Multi-pass membrane protein</topology>
    </subcellularLocation>
</comment>
<feature type="transmembrane region" description="Helical" evidence="5">
    <location>
        <begin position="372"/>
        <end position="399"/>
    </location>
</feature>
<gene>
    <name evidence="7" type="ORF">ICL16_14530</name>
</gene>
<dbReference type="Pfam" id="PF00528">
    <property type="entry name" value="BPD_transp_1"/>
    <property type="match status" value="2"/>
</dbReference>
<sequence>MTRPLTPANQTIGRVNWTWQDGLLILAIISLIVAIVRTAATFRGNFDPNFVISTELSALPGYTAQTLVRIGLAYFLSLGFTLVYAYTAYRSRIAALILIPLLDILQSIPVLSFLPGVVLALIALFPGQRIGIEIAAILLIFTGMTWNMTFSFYQSLGSIPAELLEAARVYRLNLWQRFWTLELPAGVIGLVWNSVMSVAGGWFFLIAIESFTLEGKDFRLPGLGSFLGAAASRGDYHAIFWGLVVLIGVIIIIDYLVWRPLIAWAEKFKFQMVDAQNTPQSSVLDILRRSPTLRIISDRAFKPIQNALDYGLIRAFPVRTLPVNAQRNIHLPSLFNWVFVSGFAFIVLWGTWEAVLLLRVLNWADWQTVLFGAVFTALRVTIALVLSLLWTVPVGVAIGRNPRLAQVLQPIVQIAASVPATALFPILLLALTRIAGGLEIGSVALMMLGTMWYLLFNVIAGAQSIPSDLLEAAWVYKLSRWQRWQTLILPAIFPYLITGIITAVGGAWNASIVSEYVTFQGQVIATDGLGATISQATAKGNLSLLLAATGVMSLLVVTTNRLVWRPLYRLAQEKYQLLL</sequence>
<dbReference type="GO" id="GO:0055085">
    <property type="term" value="P:transmembrane transport"/>
    <property type="evidence" value="ECO:0007669"/>
    <property type="project" value="InterPro"/>
</dbReference>
<dbReference type="InterPro" id="IPR000515">
    <property type="entry name" value="MetI-like"/>
</dbReference>
<keyword evidence="2 5" id="KW-0812">Transmembrane</keyword>
<name>A0A8J7C7J7_9CYAN</name>
<feature type="transmembrane region" description="Helical" evidence="5">
    <location>
        <begin position="238"/>
        <end position="258"/>
    </location>
</feature>
<feature type="transmembrane region" description="Helical" evidence="5">
    <location>
        <begin position="334"/>
        <end position="352"/>
    </location>
</feature>
<dbReference type="PANTHER" id="PTHR42744">
    <property type="entry name" value="BINDING-PROTEIN-DEPENDENT TRANSPORT SYSTEMS INNER MEMBRANE COMPONENT"/>
    <property type="match status" value="1"/>
</dbReference>
<dbReference type="RefSeq" id="WP_190828786.1">
    <property type="nucleotide sequence ID" value="NZ_CAWPPI010000050.1"/>
</dbReference>
<feature type="transmembrane region" description="Helical" evidence="5">
    <location>
        <begin position="487"/>
        <end position="508"/>
    </location>
</feature>
<comment type="caution">
    <text evidence="7">The sequence shown here is derived from an EMBL/GenBank/DDBJ whole genome shotgun (WGS) entry which is preliminary data.</text>
</comment>
<feature type="transmembrane region" description="Helical" evidence="5">
    <location>
        <begin position="183"/>
        <end position="208"/>
    </location>
</feature>
<dbReference type="AlphaFoldDB" id="A0A8J7C7J7"/>
<dbReference type="PANTHER" id="PTHR42744:SF1">
    <property type="entry name" value="BINDING-PROTEIN-DEPENDENT TRANSPORT SYSTEMS INNER MEMBRANE COMPONENT"/>
    <property type="match status" value="1"/>
</dbReference>
<feature type="transmembrane region" description="Helical" evidence="5">
    <location>
        <begin position="440"/>
        <end position="460"/>
    </location>
</feature>
<keyword evidence="3 5" id="KW-1133">Transmembrane helix</keyword>
<evidence type="ECO:0000313" key="7">
    <source>
        <dbReference type="EMBL" id="MBD2773251.1"/>
    </source>
</evidence>
<feature type="transmembrane region" description="Helical" evidence="5">
    <location>
        <begin position="93"/>
        <end position="124"/>
    </location>
</feature>
<accession>A0A8J7C7J7</accession>
<feature type="transmembrane region" description="Helical" evidence="5">
    <location>
        <begin position="21"/>
        <end position="42"/>
    </location>
</feature>
<dbReference type="InterPro" id="IPR035906">
    <property type="entry name" value="MetI-like_sf"/>
</dbReference>
<protein>
    <submittedName>
        <fullName evidence="7">ABC transporter permease subunit</fullName>
    </submittedName>
</protein>
<feature type="transmembrane region" description="Helical" evidence="5">
    <location>
        <begin position="62"/>
        <end position="86"/>
    </location>
</feature>
<dbReference type="Gene3D" id="1.10.3720.10">
    <property type="entry name" value="MetI-like"/>
    <property type="match status" value="2"/>
</dbReference>
<proteinExistence type="inferred from homology"/>
<evidence type="ECO:0000256" key="1">
    <source>
        <dbReference type="ARBA" id="ARBA00004141"/>
    </source>
</evidence>
<evidence type="ECO:0000256" key="3">
    <source>
        <dbReference type="ARBA" id="ARBA00022989"/>
    </source>
</evidence>
<feature type="transmembrane region" description="Helical" evidence="5">
    <location>
        <begin position="411"/>
        <end position="434"/>
    </location>
</feature>
<keyword evidence="5" id="KW-0813">Transport</keyword>
<dbReference type="CDD" id="cd06261">
    <property type="entry name" value="TM_PBP2"/>
    <property type="match status" value="2"/>
</dbReference>
<feature type="transmembrane region" description="Helical" evidence="5">
    <location>
        <begin position="130"/>
        <end position="153"/>
    </location>
</feature>
<organism evidence="7 8">
    <name type="scientific">Iningainema tapete BLCC-T55</name>
    <dbReference type="NCBI Taxonomy" id="2748662"/>
    <lineage>
        <taxon>Bacteria</taxon>
        <taxon>Bacillati</taxon>
        <taxon>Cyanobacteriota</taxon>
        <taxon>Cyanophyceae</taxon>
        <taxon>Nostocales</taxon>
        <taxon>Scytonemataceae</taxon>
        <taxon>Iningainema tapete</taxon>
    </lineage>
</organism>
<reference evidence="7" key="1">
    <citation type="submission" date="2020-09" db="EMBL/GenBank/DDBJ databases">
        <title>Iningainema tapete sp. nov. (Scytonemataceae, Cyanobacteria) from greenhouses in central Florida (USA) produces two types of nodularin with biosynthetic potential for microcystin-LR and anabaenopeptins.</title>
        <authorList>
            <person name="Berthold D.E."/>
            <person name="Lefler F.W."/>
            <person name="Huang I.-S."/>
            <person name="Abdulla H."/>
            <person name="Zimba P.V."/>
            <person name="Laughinghouse H.D. IV."/>
        </authorList>
    </citation>
    <scope>NUCLEOTIDE SEQUENCE</scope>
    <source>
        <strain evidence="7">BLCCT55</strain>
    </source>
</reference>
<dbReference type="SUPFAM" id="SSF161098">
    <property type="entry name" value="MetI-like"/>
    <property type="match status" value="2"/>
</dbReference>
<feature type="domain" description="ABC transmembrane type-1" evidence="6">
    <location>
        <begin position="63"/>
        <end position="262"/>
    </location>
</feature>